<dbReference type="AlphaFoldDB" id="A0A2S5EHC5"/>
<keyword evidence="3" id="KW-1185">Reference proteome</keyword>
<comment type="caution">
    <text evidence="2">The sequence shown here is derived from an EMBL/GenBank/DDBJ whole genome shotgun (WGS) entry which is preliminary data.</text>
</comment>
<dbReference type="Pfam" id="PF00535">
    <property type="entry name" value="Glycos_transf_2"/>
    <property type="match status" value="1"/>
</dbReference>
<accession>A0A2S5EHC5</accession>
<dbReference type="InterPro" id="IPR001173">
    <property type="entry name" value="Glyco_trans_2-like"/>
</dbReference>
<sequence length="288" mass="34081">MAQILFSVIIVSYKKLDILIDCLDSIYKYNDIGDKLEIIVVDNSPEDNIYNYIKNNYKDVKILKSENRGFGAGNNLGAKIARGEYLLFLNPDTILIEPIFQFAIKKFEENNNLALFGIKLLDKNLKRSASFSFVDGDSFFHEMPIRLFLKMGLFVDGKMFLSGADIFIRKKVFFDIGMFDENIFMYMEEADLTRRIKASNYKTKYFKEKSLIHLRGGTVTSKSSAIRERLRSTKYYCKKYNIDFNKMVLHQIRYHKFKYFIYRIFKSEKCKEIKFYLEILKEYYKTSN</sequence>
<name>A0A2S5EHC5_9BACT</name>
<organism evidence="2 3">
    <name type="scientific">Petrotoga halophila DSM 16923</name>
    <dbReference type="NCBI Taxonomy" id="1122953"/>
    <lineage>
        <taxon>Bacteria</taxon>
        <taxon>Thermotogati</taxon>
        <taxon>Thermotogota</taxon>
        <taxon>Thermotogae</taxon>
        <taxon>Petrotogales</taxon>
        <taxon>Petrotogaceae</taxon>
        <taxon>Petrotoga</taxon>
    </lineage>
</organism>
<evidence type="ECO:0000259" key="1">
    <source>
        <dbReference type="Pfam" id="PF00535"/>
    </source>
</evidence>
<feature type="domain" description="Glycosyltransferase 2-like" evidence="1">
    <location>
        <begin position="7"/>
        <end position="171"/>
    </location>
</feature>
<protein>
    <recommendedName>
        <fullName evidence="1">Glycosyltransferase 2-like domain-containing protein</fullName>
    </recommendedName>
</protein>
<dbReference type="PANTHER" id="PTHR43179">
    <property type="entry name" value="RHAMNOSYLTRANSFERASE WBBL"/>
    <property type="match status" value="1"/>
</dbReference>
<dbReference type="Proteomes" id="UP000236950">
    <property type="component" value="Unassembled WGS sequence"/>
</dbReference>
<dbReference type="Gene3D" id="3.90.550.10">
    <property type="entry name" value="Spore Coat Polysaccharide Biosynthesis Protein SpsA, Chain A"/>
    <property type="match status" value="1"/>
</dbReference>
<gene>
    <name evidence="2" type="ORF">AA81_07540</name>
</gene>
<evidence type="ECO:0000313" key="3">
    <source>
        <dbReference type="Proteomes" id="UP000236950"/>
    </source>
</evidence>
<dbReference type="EMBL" id="JALY01000157">
    <property type="protein sequence ID" value="POZ92389.1"/>
    <property type="molecule type" value="Genomic_DNA"/>
</dbReference>
<dbReference type="PANTHER" id="PTHR43179:SF7">
    <property type="entry name" value="RHAMNOSYLTRANSFERASE WBBL"/>
    <property type="match status" value="1"/>
</dbReference>
<dbReference type="CDD" id="cd04186">
    <property type="entry name" value="GT_2_like_c"/>
    <property type="match status" value="1"/>
</dbReference>
<dbReference type="InterPro" id="IPR029044">
    <property type="entry name" value="Nucleotide-diphossugar_trans"/>
</dbReference>
<evidence type="ECO:0000313" key="2">
    <source>
        <dbReference type="EMBL" id="POZ92389.1"/>
    </source>
</evidence>
<reference evidence="2 3" key="1">
    <citation type="submission" date="2014-01" db="EMBL/GenBank/DDBJ databases">
        <title>Comparative genomics of Petrotoga.</title>
        <authorList>
            <person name="Chow K."/>
            <person name="Charchuk R."/>
            <person name="Nesbo C.L."/>
        </authorList>
    </citation>
    <scope>NUCLEOTIDE SEQUENCE [LARGE SCALE GENOMIC DNA]</scope>
    <source>
        <strain evidence="2 3">DSM 16923</strain>
    </source>
</reference>
<proteinExistence type="predicted"/>
<dbReference type="SUPFAM" id="SSF53448">
    <property type="entry name" value="Nucleotide-diphospho-sugar transferases"/>
    <property type="match status" value="1"/>
</dbReference>
<dbReference type="RefSeq" id="WP_103898706.1">
    <property type="nucleotide sequence ID" value="NZ_JALY01000157.1"/>
</dbReference>